<dbReference type="RefSeq" id="WP_348029014.1">
    <property type="nucleotide sequence ID" value="NZ_CP129113.1"/>
</dbReference>
<reference evidence="2" key="1">
    <citation type="submission" date="2023-06" db="EMBL/GenBank/DDBJ databases">
        <title>A Treasure from Seagulls: Isolation and Description of Aciduricobacillus qingdaonensis gen. nov., sp. nov., a Rare Obligately Uric Acid-utilizing Member in the Family Bacillaceae.</title>
        <authorList>
            <person name="Liu W."/>
            <person name="Wang B."/>
        </authorList>
    </citation>
    <scope>NUCLEOTIDE SEQUENCE</scope>
    <source>
        <strain evidence="2">44XB</strain>
    </source>
</reference>
<evidence type="ECO:0008006" key="4">
    <source>
        <dbReference type="Google" id="ProtNLM"/>
    </source>
</evidence>
<accession>A0ABY9KWH5</accession>
<dbReference type="Proteomes" id="UP001180087">
    <property type="component" value="Chromosome"/>
</dbReference>
<evidence type="ECO:0000313" key="3">
    <source>
        <dbReference type="Proteomes" id="UP001180087"/>
    </source>
</evidence>
<gene>
    <name evidence="2" type="ORF">QR721_03075</name>
</gene>
<evidence type="ECO:0000256" key="1">
    <source>
        <dbReference type="SAM" id="Coils"/>
    </source>
</evidence>
<sequence>MNFKDYLLARHEIKEGAKRMKAVSAQQYENRLENLRKKKIYNEETYISKHIVRLINRTYANKTHEYERTLRYYIEYKKYSGQAREYLLYPEFRH</sequence>
<name>A0ABY9KWH5_9BACI</name>
<organism evidence="2 3">
    <name type="scientific">Aciduricibacillus chroicocephali</name>
    <dbReference type="NCBI Taxonomy" id="3054939"/>
    <lineage>
        <taxon>Bacteria</taxon>
        <taxon>Bacillati</taxon>
        <taxon>Bacillota</taxon>
        <taxon>Bacilli</taxon>
        <taxon>Bacillales</taxon>
        <taxon>Bacillaceae</taxon>
        <taxon>Aciduricibacillus</taxon>
    </lineage>
</organism>
<proteinExistence type="predicted"/>
<evidence type="ECO:0000313" key="2">
    <source>
        <dbReference type="EMBL" id="WLV25229.1"/>
    </source>
</evidence>
<dbReference type="EMBL" id="CP129113">
    <property type="protein sequence ID" value="WLV25229.1"/>
    <property type="molecule type" value="Genomic_DNA"/>
</dbReference>
<feature type="coiled-coil region" evidence="1">
    <location>
        <begin position="18"/>
        <end position="45"/>
    </location>
</feature>
<protein>
    <recommendedName>
        <fullName evidence="4">Integrase SAM-like N-terminal domain-containing protein</fullName>
    </recommendedName>
</protein>
<keyword evidence="3" id="KW-1185">Reference proteome</keyword>
<keyword evidence="1" id="KW-0175">Coiled coil</keyword>